<evidence type="ECO:0000313" key="3">
    <source>
        <dbReference type="EMBL" id="MCI2240887.1"/>
    </source>
</evidence>
<dbReference type="InterPro" id="IPR038765">
    <property type="entry name" value="Papain-like_cys_pep_sf"/>
</dbReference>
<evidence type="ECO:0000256" key="1">
    <source>
        <dbReference type="SAM" id="MobiDB-lite"/>
    </source>
</evidence>
<dbReference type="Pfam" id="PF01841">
    <property type="entry name" value="Transglut_core"/>
    <property type="match status" value="1"/>
</dbReference>
<protein>
    <submittedName>
        <fullName evidence="3">Transglutaminase family protein</fullName>
    </submittedName>
</protein>
<dbReference type="PANTHER" id="PTHR33490:SF6">
    <property type="entry name" value="SLL1049 PROTEIN"/>
    <property type="match status" value="1"/>
</dbReference>
<dbReference type="Gene3D" id="3.10.620.30">
    <property type="match status" value="1"/>
</dbReference>
<feature type="domain" description="Transglutaminase-like" evidence="2">
    <location>
        <begin position="195"/>
        <end position="253"/>
    </location>
</feature>
<dbReference type="SUPFAM" id="SSF54001">
    <property type="entry name" value="Cysteine proteinases"/>
    <property type="match status" value="1"/>
</dbReference>
<dbReference type="InterPro" id="IPR002931">
    <property type="entry name" value="Transglutaminase-like"/>
</dbReference>
<dbReference type="Pfam" id="PF08379">
    <property type="entry name" value="Bact_transglu_N"/>
    <property type="match status" value="1"/>
</dbReference>
<comment type="caution">
    <text evidence="3">The sequence shown here is derived from an EMBL/GenBank/DDBJ whole genome shotgun (WGS) entry which is preliminary data.</text>
</comment>
<keyword evidence="4" id="KW-1185">Reference proteome</keyword>
<dbReference type="EMBL" id="JAJMLW010000001">
    <property type="protein sequence ID" value="MCI2240887.1"/>
    <property type="molecule type" value="Genomic_DNA"/>
</dbReference>
<reference evidence="3" key="1">
    <citation type="submission" date="2021-11" db="EMBL/GenBank/DDBJ databases">
        <title>A Novel Adlercreutzia Species, isolated from a Allomyrina dichotoma larva feces.</title>
        <authorList>
            <person name="Suh M.K."/>
        </authorList>
    </citation>
    <scope>NUCLEOTIDE SEQUENCE</scope>
    <source>
        <strain evidence="3">JBNU-10</strain>
    </source>
</reference>
<name>A0ABS9WEK4_9ACTN</name>
<gene>
    <name evidence="3" type="ORF">LPT13_00745</name>
</gene>
<evidence type="ECO:0000259" key="2">
    <source>
        <dbReference type="SMART" id="SM00460"/>
    </source>
</evidence>
<evidence type="ECO:0000313" key="4">
    <source>
        <dbReference type="Proteomes" id="UP001430755"/>
    </source>
</evidence>
<sequence>MRILTYVFETALRFSEPVADHSFVLRCLPKSTNTQKVMESQLFTFPRLTLSEQVDGFGNRIVSGYCPQRHKSFDFYATGQAMVSNELAGPTPAHPVFLQPSALTVPDDALRALAREVLGERGEGKRGAAPAAGVSRETGGMGNASGAADVAGAPTDAGDSARGAWEDAVALMAAVHAQFAYEPGATSTATTAAAALALGRGVCQDYAHVLIALCRCAGIPARYVTGLMVGEGATHAWVEVHDGVRWRGADPTHDRAVDDRYLLFATGRDFGDCPIERGVFRGSAAQTQAVSASLTDNESDDAPALGLVRALG</sequence>
<dbReference type="InterPro" id="IPR013589">
    <property type="entry name" value="Bac_transglu_N"/>
</dbReference>
<organism evidence="3 4">
    <name type="scientific">Adlercreutzia faecimuris</name>
    <dbReference type="NCBI Taxonomy" id="2897341"/>
    <lineage>
        <taxon>Bacteria</taxon>
        <taxon>Bacillati</taxon>
        <taxon>Actinomycetota</taxon>
        <taxon>Coriobacteriia</taxon>
        <taxon>Eggerthellales</taxon>
        <taxon>Eggerthellaceae</taxon>
        <taxon>Adlercreutzia</taxon>
    </lineage>
</organism>
<dbReference type="PANTHER" id="PTHR33490">
    <property type="entry name" value="BLR5614 PROTEIN-RELATED"/>
    <property type="match status" value="1"/>
</dbReference>
<dbReference type="SMART" id="SM00460">
    <property type="entry name" value="TGc"/>
    <property type="match status" value="1"/>
</dbReference>
<accession>A0ABS9WEK4</accession>
<dbReference type="RefSeq" id="WP_242162541.1">
    <property type="nucleotide sequence ID" value="NZ_JAJMLW010000001.1"/>
</dbReference>
<dbReference type="Proteomes" id="UP001430755">
    <property type="component" value="Unassembled WGS sequence"/>
</dbReference>
<proteinExistence type="predicted"/>
<feature type="region of interest" description="Disordered" evidence="1">
    <location>
        <begin position="121"/>
        <end position="153"/>
    </location>
</feature>